<protein>
    <submittedName>
        <fullName evidence="11">Cationic peptide transport system permease protein</fullName>
    </submittedName>
</protein>
<evidence type="ECO:0000313" key="12">
    <source>
        <dbReference type="Proteomes" id="UP000245909"/>
    </source>
</evidence>
<keyword evidence="4" id="KW-0997">Cell inner membrane</keyword>
<organism evidence="11 12">
    <name type="scientific">Alitibacter langaaensis DSM 22999</name>
    <dbReference type="NCBI Taxonomy" id="1122935"/>
    <lineage>
        <taxon>Bacteria</taxon>
        <taxon>Pseudomonadati</taxon>
        <taxon>Pseudomonadota</taxon>
        <taxon>Gammaproteobacteria</taxon>
        <taxon>Pasteurellales</taxon>
        <taxon>Pasteurellaceae</taxon>
        <taxon>Alitibacter</taxon>
    </lineage>
</organism>
<accession>A0A2U0SK19</accession>
<feature type="transmembrane region" description="Helical" evidence="9">
    <location>
        <begin position="27"/>
        <end position="49"/>
    </location>
</feature>
<evidence type="ECO:0000256" key="7">
    <source>
        <dbReference type="ARBA" id="ARBA00023136"/>
    </source>
</evidence>
<comment type="subcellular location">
    <subcellularLocation>
        <location evidence="1">Cell inner membrane</location>
        <topology evidence="1">Multi-pass membrane protein</topology>
    </subcellularLocation>
    <subcellularLocation>
        <location evidence="9">Cell membrane</location>
        <topology evidence="9">Multi-pass membrane protein</topology>
    </subcellularLocation>
</comment>
<dbReference type="PROSITE" id="PS50928">
    <property type="entry name" value="ABC_TM1"/>
    <property type="match status" value="1"/>
</dbReference>
<keyword evidence="6 9" id="KW-1133">Transmembrane helix</keyword>
<dbReference type="Pfam" id="PF12911">
    <property type="entry name" value="OppC_N"/>
    <property type="match status" value="1"/>
</dbReference>
<evidence type="ECO:0000256" key="9">
    <source>
        <dbReference type="RuleBase" id="RU363032"/>
    </source>
</evidence>
<name>A0A2U0SK19_9PAST</name>
<dbReference type="GO" id="GO:0055085">
    <property type="term" value="P:transmembrane transport"/>
    <property type="evidence" value="ECO:0007669"/>
    <property type="project" value="InterPro"/>
</dbReference>
<sequence length="295" mass="32882">MLDKEAYEFRESDAISQIWQLFRRDKIALFSFYTLILLILTALLSHQIAPYASDTLFSGKELMPPSWNRNGEVAYFFGTDDLGRDLFSRLLYGTTYTFGAAIIIVIFTALIGGSLGIIAGMSTGIKSQILGHFLDAFLSIPILLISIVIATLMEPNLPNAMLAITLALLPHFIHQIYQAIQQECRKDYVLIQRLDGASNYELLKSTILPNITTLYIKEVTRAFSVAILEISALSFISLGAQRPTPEWGAMIRDSLELLYLAPWTVILPGIAIMSTLLVVIVFGNGLCKAINKYYE</sequence>
<evidence type="ECO:0000256" key="6">
    <source>
        <dbReference type="ARBA" id="ARBA00022989"/>
    </source>
</evidence>
<keyword evidence="2 9" id="KW-0813">Transport</keyword>
<dbReference type="EMBL" id="QENU01000024">
    <property type="protein sequence ID" value="PVX31695.1"/>
    <property type="molecule type" value="Genomic_DNA"/>
</dbReference>
<dbReference type="AlphaFoldDB" id="A0A2U0SK19"/>
<dbReference type="GO" id="GO:0005886">
    <property type="term" value="C:plasma membrane"/>
    <property type="evidence" value="ECO:0007669"/>
    <property type="project" value="UniProtKB-SubCell"/>
</dbReference>
<comment type="caution">
    <text evidence="11">The sequence shown here is derived from an EMBL/GenBank/DDBJ whole genome shotgun (WGS) entry which is preliminary data.</text>
</comment>
<keyword evidence="12" id="KW-1185">Reference proteome</keyword>
<keyword evidence="5 9" id="KW-0812">Transmembrane</keyword>
<dbReference type="InterPro" id="IPR050366">
    <property type="entry name" value="BP-dependent_transpt_permease"/>
</dbReference>
<dbReference type="Pfam" id="PF00528">
    <property type="entry name" value="BPD_transp_1"/>
    <property type="match status" value="1"/>
</dbReference>
<dbReference type="OrthoDB" id="9805884at2"/>
<evidence type="ECO:0000256" key="4">
    <source>
        <dbReference type="ARBA" id="ARBA00022519"/>
    </source>
</evidence>
<dbReference type="InterPro" id="IPR000515">
    <property type="entry name" value="MetI-like"/>
</dbReference>
<dbReference type="PANTHER" id="PTHR43386:SF5">
    <property type="entry name" value="PUTRESCINE EXPORT SYSTEM PERMEASE PROTEIN SAPC"/>
    <property type="match status" value="1"/>
</dbReference>
<evidence type="ECO:0000256" key="1">
    <source>
        <dbReference type="ARBA" id="ARBA00004429"/>
    </source>
</evidence>
<evidence type="ECO:0000256" key="2">
    <source>
        <dbReference type="ARBA" id="ARBA00022448"/>
    </source>
</evidence>
<proteinExistence type="inferred from homology"/>
<evidence type="ECO:0000256" key="8">
    <source>
        <dbReference type="ARBA" id="ARBA00024202"/>
    </source>
</evidence>
<evidence type="ECO:0000313" key="11">
    <source>
        <dbReference type="EMBL" id="PVX31695.1"/>
    </source>
</evidence>
<evidence type="ECO:0000256" key="5">
    <source>
        <dbReference type="ARBA" id="ARBA00022692"/>
    </source>
</evidence>
<dbReference type="InterPro" id="IPR035906">
    <property type="entry name" value="MetI-like_sf"/>
</dbReference>
<dbReference type="PANTHER" id="PTHR43386">
    <property type="entry name" value="OLIGOPEPTIDE TRANSPORT SYSTEM PERMEASE PROTEIN APPC"/>
    <property type="match status" value="1"/>
</dbReference>
<dbReference type="RefSeq" id="WP_116632559.1">
    <property type="nucleotide sequence ID" value="NZ_QENU01000024.1"/>
</dbReference>
<dbReference type="SUPFAM" id="SSF161098">
    <property type="entry name" value="MetI-like"/>
    <property type="match status" value="1"/>
</dbReference>
<reference evidence="11 12" key="1">
    <citation type="submission" date="2018-05" db="EMBL/GenBank/DDBJ databases">
        <title>Genomic Encyclopedia of Type Strains, Phase IV (KMG-IV): sequencing the most valuable type-strain genomes for metagenomic binning, comparative biology and taxonomic classification.</title>
        <authorList>
            <person name="Goeker M."/>
        </authorList>
    </citation>
    <scope>NUCLEOTIDE SEQUENCE [LARGE SCALE GENOMIC DNA]</scope>
    <source>
        <strain evidence="11 12">DSM 22999</strain>
    </source>
</reference>
<dbReference type="CDD" id="cd06261">
    <property type="entry name" value="TM_PBP2"/>
    <property type="match status" value="1"/>
</dbReference>
<gene>
    <name evidence="11" type="ORF">C8D76_1245</name>
</gene>
<feature type="transmembrane region" description="Helical" evidence="9">
    <location>
        <begin position="133"/>
        <end position="153"/>
    </location>
</feature>
<dbReference type="Gene3D" id="1.10.3720.10">
    <property type="entry name" value="MetI-like"/>
    <property type="match status" value="1"/>
</dbReference>
<evidence type="ECO:0000259" key="10">
    <source>
        <dbReference type="PROSITE" id="PS50928"/>
    </source>
</evidence>
<feature type="domain" description="ABC transmembrane type-1" evidence="10">
    <location>
        <begin position="98"/>
        <end position="283"/>
    </location>
</feature>
<keyword evidence="3" id="KW-1003">Cell membrane</keyword>
<keyword evidence="7 9" id="KW-0472">Membrane</keyword>
<dbReference type="Proteomes" id="UP000245909">
    <property type="component" value="Unassembled WGS sequence"/>
</dbReference>
<evidence type="ECO:0000256" key="3">
    <source>
        <dbReference type="ARBA" id="ARBA00022475"/>
    </source>
</evidence>
<feature type="transmembrane region" description="Helical" evidence="9">
    <location>
        <begin position="96"/>
        <end position="121"/>
    </location>
</feature>
<comment type="similarity">
    <text evidence="8">Belongs to the binding-protein-dependent transport system permease family. OppBC subfamily.</text>
</comment>
<dbReference type="InterPro" id="IPR025966">
    <property type="entry name" value="OppC_N"/>
</dbReference>
<feature type="transmembrane region" description="Helical" evidence="9">
    <location>
        <begin position="260"/>
        <end position="282"/>
    </location>
</feature>